<reference evidence="1 2" key="1">
    <citation type="submission" date="2015-09" db="EMBL/GenBank/DDBJ databases">
        <authorList>
            <consortium name="Pathogen Informatics"/>
        </authorList>
    </citation>
    <scope>NUCLEOTIDE SEQUENCE [LARGE SCALE GENOMIC DNA]</scope>
    <source>
        <strain evidence="1 2">2789STDY5834902</strain>
    </source>
</reference>
<dbReference type="Proteomes" id="UP000095454">
    <property type="component" value="Unassembled WGS sequence"/>
</dbReference>
<protein>
    <recommendedName>
        <fullName evidence="3">Alternate signal-mediated exported protein, CPF_0494 family</fullName>
    </recommendedName>
</protein>
<proteinExistence type="predicted"/>
<evidence type="ECO:0000313" key="1">
    <source>
        <dbReference type="EMBL" id="CUP14647.1"/>
    </source>
</evidence>
<organism evidence="1 2">
    <name type="scientific">Collinsella aerofaciens</name>
    <dbReference type="NCBI Taxonomy" id="74426"/>
    <lineage>
        <taxon>Bacteria</taxon>
        <taxon>Bacillati</taxon>
        <taxon>Actinomycetota</taxon>
        <taxon>Coriobacteriia</taxon>
        <taxon>Coriobacteriales</taxon>
        <taxon>Coriobacteriaceae</taxon>
        <taxon>Collinsella</taxon>
    </lineage>
</organism>
<sequence length="215" mass="22854">MLNNLSDNQKRTLALAAMALLALACLCGTLAFTVDMVPANNVLSFGSVKVRVCEYTLNEQGEEIPFEADEHGDYPDTEAGGSDISRIVRVENAGAQPEYVRARLRMTSVAPDGSSADASGNVAFHVNAGEGSPWIDGGDGWYYYRGLAGRGGVLDSGAMTESLMDSLRFVGDYHDAARGGSFRLDIDVQAVQAKNQQASDTVLDVLDAAGWPEAN</sequence>
<gene>
    <name evidence="1" type="ORF">ERS852514_01215</name>
</gene>
<dbReference type="EMBL" id="CZAQ01000019">
    <property type="protein sequence ID" value="CUP14647.1"/>
    <property type="molecule type" value="Genomic_DNA"/>
</dbReference>
<dbReference type="AlphaFoldDB" id="A0A174KWX4"/>
<evidence type="ECO:0000313" key="2">
    <source>
        <dbReference type="Proteomes" id="UP000095454"/>
    </source>
</evidence>
<name>A0A174KWX4_9ACTN</name>
<evidence type="ECO:0008006" key="3">
    <source>
        <dbReference type="Google" id="ProtNLM"/>
    </source>
</evidence>
<accession>A0A174KWX4</accession>
<dbReference type="RefSeq" id="WP_055251913.1">
    <property type="nucleotide sequence ID" value="NZ_CABIXX010000019.1"/>
</dbReference>